<keyword evidence="10" id="KW-0456">Lyase</keyword>
<keyword evidence="18" id="KW-1185">Reference proteome</keyword>
<evidence type="ECO:0000256" key="4">
    <source>
        <dbReference type="ARBA" id="ARBA00012306"/>
    </source>
</evidence>
<dbReference type="GO" id="GO:0030145">
    <property type="term" value="F:manganese ion binding"/>
    <property type="evidence" value="ECO:0007669"/>
    <property type="project" value="TreeGrafter"/>
</dbReference>
<dbReference type="GO" id="GO:0071333">
    <property type="term" value="P:cellular response to glucose stimulus"/>
    <property type="evidence" value="ECO:0007669"/>
    <property type="project" value="TreeGrafter"/>
</dbReference>
<dbReference type="NCBIfam" id="NF003253">
    <property type="entry name" value="PRK04210.1"/>
    <property type="match status" value="1"/>
</dbReference>
<evidence type="ECO:0000256" key="3">
    <source>
        <dbReference type="ARBA" id="ARBA00011245"/>
    </source>
</evidence>
<keyword evidence="8" id="KW-0342">GTP-binding</keyword>
<keyword evidence="7" id="KW-0210">Decarboxylase</keyword>
<dbReference type="Pfam" id="PF00821">
    <property type="entry name" value="PEPCK_GTP"/>
    <property type="match status" value="1"/>
</dbReference>
<evidence type="ECO:0000259" key="17">
    <source>
        <dbReference type="Pfam" id="PF17297"/>
    </source>
</evidence>
<evidence type="ECO:0000256" key="9">
    <source>
        <dbReference type="ARBA" id="ARBA00023211"/>
    </source>
</evidence>
<dbReference type="GO" id="GO:0019543">
    <property type="term" value="P:propionate catabolic process"/>
    <property type="evidence" value="ECO:0007669"/>
    <property type="project" value="TreeGrafter"/>
</dbReference>
<dbReference type="PANTHER" id="PTHR11561">
    <property type="entry name" value="PHOSPHOENOLPYRUVATE CARBOXYKINASE"/>
    <property type="match status" value="1"/>
</dbReference>
<dbReference type="PROSITE" id="PS00505">
    <property type="entry name" value="PEPCK_GTP"/>
    <property type="match status" value="1"/>
</dbReference>
<dbReference type="GO" id="GO:0005525">
    <property type="term" value="F:GTP binding"/>
    <property type="evidence" value="ECO:0007669"/>
    <property type="project" value="UniProtKB-KW"/>
</dbReference>
<evidence type="ECO:0000259" key="15">
    <source>
        <dbReference type="Pfam" id="PF00821"/>
    </source>
</evidence>
<dbReference type="Proteomes" id="UP000887581">
    <property type="component" value="Unplaced"/>
</dbReference>
<dbReference type="InterPro" id="IPR035078">
    <property type="entry name" value="PEP_carboxykinase_GTP_N"/>
</dbReference>
<evidence type="ECO:0000256" key="12">
    <source>
        <dbReference type="ARBA" id="ARBA00058806"/>
    </source>
</evidence>
<evidence type="ECO:0000259" key="16">
    <source>
        <dbReference type="Pfam" id="PF05902"/>
    </source>
</evidence>
<protein>
    <recommendedName>
        <fullName evidence="14">Phosphoenolpyruvate carboxykinase [GTP]</fullName>
        <ecNumber evidence="4">4.1.1.32</ecNumber>
    </recommendedName>
</protein>
<dbReference type="Gene3D" id="2.170.8.10">
    <property type="entry name" value="Phosphoenolpyruvate Carboxykinase, domain 2"/>
    <property type="match status" value="1"/>
</dbReference>
<dbReference type="PANTHER" id="PTHR11561:SF0">
    <property type="entry name" value="PHOSPHOENOLPYRUVATE CARBOXYKINASE [GTP]-RELATED"/>
    <property type="match status" value="1"/>
</dbReference>
<comment type="function">
    <text evidence="13">In parasitic nematodes PEPCK carboxylates phosphoenolpyruvate to oxaloacetate thus introducing the products of glycolysis to mitochondrial metabolism.</text>
</comment>
<dbReference type="SUPFAM" id="SSF53795">
    <property type="entry name" value="PEP carboxykinase-like"/>
    <property type="match status" value="1"/>
</dbReference>
<accession>A0A915PFE7</accession>
<comment type="cofactor">
    <cofactor evidence="1">
        <name>Mn(2+)</name>
        <dbReference type="ChEBI" id="CHEBI:29035"/>
    </cofactor>
</comment>
<dbReference type="Pfam" id="PF05902">
    <property type="entry name" value="4_1_CTD"/>
    <property type="match status" value="1"/>
</dbReference>
<dbReference type="AlphaFoldDB" id="A0A915PFE7"/>
<feature type="domain" description="Phosphoenolpyruvate carboxykinase C-terminal P-loop" evidence="15">
    <location>
        <begin position="463"/>
        <end position="820"/>
    </location>
</feature>
<evidence type="ECO:0000313" key="18">
    <source>
        <dbReference type="Proteomes" id="UP000887581"/>
    </source>
</evidence>
<dbReference type="GO" id="GO:0046327">
    <property type="term" value="P:glycerol biosynthetic process from pyruvate"/>
    <property type="evidence" value="ECO:0007669"/>
    <property type="project" value="TreeGrafter"/>
</dbReference>
<evidence type="ECO:0000256" key="13">
    <source>
        <dbReference type="ARBA" id="ARBA00058921"/>
    </source>
</evidence>
<evidence type="ECO:0000256" key="2">
    <source>
        <dbReference type="ARBA" id="ARBA00005796"/>
    </source>
</evidence>
<dbReference type="GO" id="GO:0005856">
    <property type="term" value="C:cytoskeleton"/>
    <property type="evidence" value="ECO:0007669"/>
    <property type="project" value="InterPro"/>
</dbReference>
<dbReference type="GO" id="GO:0042594">
    <property type="term" value="P:response to starvation"/>
    <property type="evidence" value="ECO:0007669"/>
    <property type="project" value="TreeGrafter"/>
</dbReference>
<dbReference type="InterPro" id="IPR008209">
    <property type="entry name" value="PEP_carboxykinase_GTP"/>
</dbReference>
<feature type="domain" description="Band 4.1 C-terminal" evidence="16">
    <location>
        <begin position="34"/>
        <end position="130"/>
    </location>
</feature>
<dbReference type="GO" id="GO:0003779">
    <property type="term" value="F:actin binding"/>
    <property type="evidence" value="ECO:0007669"/>
    <property type="project" value="InterPro"/>
</dbReference>
<dbReference type="GO" id="GO:0006107">
    <property type="term" value="P:oxaloacetate metabolic process"/>
    <property type="evidence" value="ECO:0007669"/>
    <property type="project" value="TreeGrafter"/>
</dbReference>
<keyword evidence="5" id="KW-0479">Metal-binding</keyword>
<comment type="catalytic activity">
    <reaction evidence="11">
        <text>oxaloacetate + GTP = phosphoenolpyruvate + GDP + CO2</text>
        <dbReference type="Rhea" id="RHEA:10388"/>
        <dbReference type="ChEBI" id="CHEBI:16452"/>
        <dbReference type="ChEBI" id="CHEBI:16526"/>
        <dbReference type="ChEBI" id="CHEBI:37565"/>
        <dbReference type="ChEBI" id="CHEBI:58189"/>
        <dbReference type="ChEBI" id="CHEBI:58702"/>
        <dbReference type="EC" id="4.1.1.32"/>
    </reaction>
</comment>
<dbReference type="SUPFAM" id="SSF68923">
    <property type="entry name" value="PEP carboxykinase N-terminal domain"/>
    <property type="match status" value="1"/>
</dbReference>
<dbReference type="Gene3D" id="3.90.228.20">
    <property type="match status" value="1"/>
</dbReference>
<dbReference type="GO" id="GO:0005829">
    <property type="term" value="C:cytosol"/>
    <property type="evidence" value="ECO:0007669"/>
    <property type="project" value="TreeGrafter"/>
</dbReference>
<dbReference type="FunFam" id="3.40.449.10:FF:000003">
    <property type="entry name" value="Phosphoenolpyruvate carboxykinase, cytosolic [GTP]"/>
    <property type="match status" value="1"/>
</dbReference>
<evidence type="ECO:0000256" key="7">
    <source>
        <dbReference type="ARBA" id="ARBA00022793"/>
    </source>
</evidence>
<dbReference type="Pfam" id="PF17297">
    <property type="entry name" value="PEPCK_N"/>
    <property type="match status" value="1"/>
</dbReference>
<dbReference type="GO" id="GO:0004613">
    <property type="term" value="F:phosphoenolpyruvate carboxykinase (GTP) activity"/>
    <property type="evidence" value="ECO:0007669"/>
    <property type="project" value="UniProtKB-EC"/>
</dbReference>
<dbReference type="CDD" id="cd00819">
    <property type="entry name" value="PEPCK_GTP"/>
    <property type="match status" value="1"/>
</dbReference>
<dbReference type="InterPro" id="IPR035077">
    <property type="entry name" value="PEP_carboxykinase_GTP_C"/>
</dbReference>
<dbReference type="EC" id="4.1.1.32" evidence="4"/>
<dbReference type="InterPro" id="IPR013035">
    <property type="entry name" value="PEP_carboxykinase_C"/>
</dbReference>
<comment type="subunit">
    <text evidence="3">Monomer.</text>
</comment>
<evidence type="ECO:0000256" key="10">
    <source>
        <dbReference type="ARBA" id="ARBA00023239"/>
    </source>
</evidence>
<evidence type="ECO:0000256" key="6">
    <source>
        <dbReference type="ARBA" id="ARBA00022741"/>
    </source>
</evidence>
<feature type="domain" description="Phosphoenolpyruvate carboxykinase GTP-utilising N-terminal" evidence="17">
    <location>
        <begin position="231"/>
        <end position="459"/>
    </location>
</feature>
<dbReference type="GO" id="GO:0006094">
    <property type="term" value="P:gluconeogenesis"/>
    <property type="evidence" value="ECO:0007669"/>
    <property type="project" value="InterPro"/>
</dbReference>
<dbReference type="InterPro" id="IPR008210">
    <property type="entry name" value="PEP_carboxykinase_N"/>
</dbReference>
<dbReference type="InterPro" id="IPR018091">
    <property type="entry name" value="PEP_carboxykin_GTP_CS"/>
</dbReference>
<dbReference type="GO" id="GO:0033993">
    <property type="term" value="P:response to lipid"/>
    <property type="evidence" value="ECO:0007669"/>
    <property type="project" value="TreeGrafter"/>
</dbReference>
<evidence type="ECO:0000256" key="1">
    <source>
        <dbReference type="ARBA" id="ARBA00001936"/>
    </source>
</evidence>
<dbReference type="WBParaSite" id="sdigi.contig130.g4942.t1">
    <property type="protein sequence ID" value="sdigi.contig130.g4942.t1"/>
    <property type="gene ID" value="sdigi.contig130.g4942"/>
</dbReference>
<name>A0A915PFE7_9BILA</name>
<comment type="function">
    <text evidence="12">Catalyzes the conversion of oxaloacetate (OAA) to phosphoenolpyruvate (PEP), the rate-limiting step in the metabolic pathway that produces glucose from lactate and other precursors derived from the citric acid cycle.</text>
</comment>
<organism evidence="18 19">
    <name type="scientific">Setaria digitata</name>
    <dbReference type="NCBI Taxonomy" id="48799"/>
    <lineage>
        <taxon>Eukaryota</taxon>
        <taxon>Metazoa</taxon>
        <taxon>Ecdysozoa</taxon>
        <taxon>Nematoda</taxon>
        <taxon>Chromadorea</taxon>
        <taxon>Rhabditida</taxon>
        <taxon>Spirurina</taxon>
        <taxon>Spiruromorpha</taxon>
        <taxon>Filarioidea</taxon>
        <taxon>Setariidae</taxon>
        <taxon>Setaria</taxon>
    </lineage>
</organism>
<dbReference type="GO" id="GO:0005198">
    <property type="term" value="F:structural molecule activity"/>
    <property type="evidence" value="ECO:0007669"/>
    <property type="project" value="InterPro"/>
</dbReference>
<keyword evidence="6" id="KW-0547">Nucleotide-binding</keyword>
<evidence type="ECO:0000256" key="11">
    <source>
        <dbReference type="ARBA" id="ARBA00051400"/>
    </source>
</evidence>
<evidence type="ECO:0000256" key="14">
    <source>
        <dbReference type="ARBA" id="ARBA00072283"/>
    </source>
</evidence>
<proteinExistence type="inferred from homology"/>
<reference evidence="19" key="1">
    <citation type="submission" date="2022-11" db="UniProtKB">
        <authorList>
            <consortium name="WormBaseParasite"/>
        </authorList>
    </citation>
    <scope>IDENTIFICATION</scope>
</reference>
<evidence type="ECO:0000256" key="8">
    <source>
        <dbReference type="ARBA" id="ARBA00023134"/>
    </source>
</evidence>
<keyword evidence="9" id="KW-0464">Manganese</keyword>
<evidence type="ECO:0000256" key="5">
    <source>
        <dbReference type="ARBA" id="ARBA00022723"/>
    </source>
</evidence>
<comment type="similarity">
    <text evidence="2">Belongs to the phosphoenolpyruvate carboxykinase [GTP] family.</text>
</comment>
<dbReference type="InterPro" id="IPR008379">
    <property type="entry name" value="Band_4.1_C"/>
</dbReference>
<sequence length="826" mass="93244">MNVCETVQKTFAQCDNEDVKGAQALITETLGQMLNYEGSSEVDKINGNDYSDIPGELVSSRIITQGSRTIETITYKTEKNGIVETHVEHRVTIHSSDDIDHDAELSQAILEATNMNPDMTVEKIEVKQESQCELENYLCCESDLSRMLGAGRFIVPALTKYMSRHITMIFRKFPVFRVIGMNCYEQYGSAALTVVPFMQQFSCYSTNPQSFILENLVEYENHQIISEKARKFIEESAQLMKPKAIHICNGSKEEADELVRQMVNDGMLKKLEAYENNYLCRTDPRDVARVESKTWMVTPEKFDTVCRTTEGVKPIMGNWMSPEQFEKEKNTRFPGCMNGRTMYVIPFSMGPVGGPISKIGIQVTDSSYVVLCMRIMTRVTPKVWEILVNNDFVKCIHSVGVPEPVKEKLVNNWACNPEKTIIAHRPAQREIWSFGSGYGGNSLLGKKCFALRIASNIARQEGWLAEHMLIMGVTPPNGKERFLAAAFPSACGKTNLAMLTPTLPGWKVRCIGDDIAWMKFGSDGRLYGINPEAGFFGVAPGTSNKTNPVAMASFQKNTIFTNVAETADGEYFWEGLEKEIKNPRVEMISWLGKKWYIGDKGQAAHPNSRFACPANQCPIIHPKWEEPGGVPIEAFIFGGRRPAGVPLVFESFSWEHGVFIGACLKSEATAAAEFKDKIVMHDPMAMRPFMGYNFGQYLQHWLSLNNGIHKVPKIFHINVFRRDVNGDFLWPGYGENIRVIDWIIRRLDGDESIGQKSAIGIIPKENSLNLEGLKNIKMKELMSIPKQYWVEDVQEVRKFLEEQVGPDLPQEIQTEVEEQFRRIAAL</sequence>
<dbReference type="Gene3D" id="3.40.449.10">
    <property type="entry name" value="Phosphoenolpyruvate Carboxykinase, domain 1"/>
    <property type="match status" value="1"/>
</dbReference>
<evidence type="ECO:0000313" key="19">
    <source>
        <dbReference type="WBParaSite" id="sdigi.contig130.g4942.t1"/>
    </source>
</evidence>
<dbReference type="HAMAP" id="MF_00452">
    <property type="entry name" value="PEPCK_GTP"/>
    <property type="match status" value="1"/>
</dbReference>